<gene>
    <name evidence="2" type="ORF">RAN3_3994</name>
</gene>
<keyword evidence="2" id="KW-0723">Serine/threonine-protein kinase</keyword>
<dbReference type="InterPro" id="IPR013229">
    <property type="entry name" value="PEGA"/>
</dbReference>
<dbReference type="EMBL" id="CAADIO010000052">
    <property type="protein sequence ID" value="VFR97777.1"/>
    <property type="molecule type" value="Genomic_DNA"/>
</dbReference>
<keyword evidence="2" id="KW-0418">Kinase</keyword>
<protein>
    <submittedName>
        <fullName evidence="2">Serine/threonine protein kinase</fullName>
        <ecNumber evidence="2">2.7.11.1</ecNumber>
    </submittedName>
</protein>
<evidence type="ECO:0000313" key="2">
    <source>
        <dbReference type="EMBL" id="VFR97777.1"/>
    </source>
</evidence>
<dbReference type="EC" id="2.7.11.1" evidence="2"/>
<accession>A0A484VE25</accession>
<keyword evidence="2" id="KW-0808">Transferase</keyword>
<dbReference type="Pfam" id="PF08308">
    <property type="entry name" value="PEGA"/>
    <property type="match status" value="1"/>
</dbReference>
<sequence>MANVAVTVNVQPWGEIVVNGSRRGVSPPLRQIQLAPGTYSVTVRNGDLPPYNTKLTVQAGKPASITHKF</sequence>
<feature type="domain" description="PEGA" evidence="1">
    <location>
        <begin position="7"/>
        <end position="67"/>
    </location>
</feature>
<reference evidence="2" key="1">
    <citation type="submission" date="2019-03" db="EMBL/GenBank/DDBJ databases">
        <authorList>
            <person name="Danneels B."/>
        </authorList>
    </citation>
    <scope>NUCLEOTIDE SEQUENCE</scope>
</reference>
<organism evidence="2">
    <name type="scientific">plant metagenome</name>
    <dbReference type="NCBI Taxonomy" id="1297885"/>
    <lineage>
        <taxon>unclassified sequences</taxon>
        <taxon>metagenomes</taxon>
        <taxon>organismal metagenomes</taxon>
    </lineage>
</organism>
<proteinExistence type="predicted"/>
<name>A0A484VE25_9ZZZZ</name>
<dbReference type="GO" id="GO:0004674">
    <property type="term" value="F:protein serine/threonine kinase activity"/>
    <property type="evidence" value="ECO:0007669"/>
    <property type="project" value="UniProtKB-KW"/>
</dbReference>
<dbReference type="AlphaFoldDB" id="A0A484VE25"/>
<evidence type="ECO:0000259" key="1">
    <source>
        <dbReference type="Pfam" id="PF08308"/>
    </source>
</evidence>